<dbReference type="Proteomes" id="UP000294823">
    <property type="component" value="Unassembled WGS sequence"/>
</dbReference>
<feature type="non-terminal residue" evidence="3">
    <location>
        <position position="109"/>
    </location>
</feature>
<dbReference type="PANTHER" id="PTHR11733:SF167">
    <property type="entry name" value="FI17812P1-RELATED"/>
    <property type="match status" value="1"/>
</dbReference>
<dbReference type="PROSITE" id="PS51885">
    <property type="entry name" value="NEPRILYSIN"/>
    <property type="match status" value="1"/>
</dbReference>
<dbReference type="Gene3D" id="3.40.390.10">
    <property type="entry name" value="Collagenase (Catalytic Domain)"/>
    <property type="match status" value="1"/>
</dbReference>
<keyword evidence="4" id="KW-1185">Reference proteome</keyword>
<dbReference type="InterPro" id="IPR000718">
    <property type="entry name" value="Peptidase_M13"/>
</dbReference>
<gene>
    <name evidence="3" type="ORF">E0702_16145</name>
</gene>
<dbReference type="InterPro" id="IPR024079">
    <property type="entry name" value="MetalloPept_cat_dom_sf"/>
</dbReference>
<evidence type="ECO:0000313" key="4">
    <source>
        <dbReference type="Proteomes" id="UP000294823"/>
    </source>
</evidence>
<organism evidence="3 4">
    <name type="scientific">Halomonas marinisediminis</name>
    <dbReference type="NCBI Taxonomy" id="2546095"/>
    <lineage>
        <taxon>Bacteria</taxon>
        <taxon>Pseudomonadati</taxon>
        <taxon>Pseudomonadota</taxon>
        <taxon>Gammaproteobacteria</taxon>
        <taxon>Oceanospirillales</taxon>
        <taxon>Halomonadaceae</taxon>
        <taxon>Halomonas</taxon>
    </lineage>
</organism>
<accession>A0ABY2D5Q1</accession>
<reference evidence="3 4" key="1">
    <citation type="submission" date="2019-03" db="EMBL/GenBank/DDBJ databases">
        <title>Halomonas marinisediminis sp. nov., a moderately halophilic bacterium isolated from the Bohai Gulf.</title>
        <authorList>
            <person name="Ji X."/>
        </authorList>
    </citation>
    <scope>NUCLEOTIDE SEQUENCE [LARGE SCALE GENOMIC DNA]</scope>
    <source>
        <strain evidence="3 4">204</strain>
    </source>
</reference>
<comment type="similarity">
    <text evidence="1">Belongs to the peptidase M13 family.</text>
</comment>
<feature type="domain" description="Peptidase M13 C-terminal" evidence="2">
    <location>
        <begin position="1"/>
        <end position="108"/>
    </location>
</feature>
<dbReference type="PANTHER" id="PTHR11733">
    <property type="entry name" value="ZINC METALLOPROTEASE FAMILY M13 NEPRILYSIN-RELATED"/>
    <property type="match status" value="1"/>
</dbReference>
<evidence type="ECO:0000313" key="3">
    <source>
        <dbReference type="EMBL" id="TDA93643.1"/>
    </source>
</evidence>
<dbReference type="SUPFAM" id="SSF55486">
    <property type="entry name" value="Metalloproteases ('zincins'), catalytic domain"/>
    <property type="match status" value="1"/>
</dbReference>
<feature type="non-terminal residue" evidence="3">
    <location>
        <position position="1"/>
    </location>
</feature>
<dbReference type="Pfam" id="PF01431">
    <property type="entry name" value="Peptidase_M13"/>
    <property type="match status" value="1"/>
</dbReference>
<protein>
    <submittedName>
        <fullName evidence="3">M13 family peptidase</fullName>
    </submittedName>
</protein>
<dbReference type="EMBL" id="SLTR01000144">
    <property type="protein sequence ID" value="TDA93643.1"/>
    <property type="molecule type" value="Genomic_DNA"/>
</dbReference>
<name>A0ABY2D5Q1_9GAMM</name>
<evidence type="ECO:0000256" key="1">
    <source>
        <dbReference type="ARBA" id="ARBA00007357"/>
    </source>
</evidence>
<dbReference type="InterPro" id="IPR018497">
    <property type="entry name" value="Peptidase_M13_C"/>
</dbReference>
<comment type="caution">
    <text evidence="3">The sequence shown here is derived from an EMBL/GenBank/DDBJ whole genome shotgun (WGS) entry which is preliminary data.</text>
</comment>
<sequence>WWTDADLKEFQNLGKALADQYSAIEVLPETNINGAFTLGENIGDLGGVLAAYDALQLSFDGNKPADIDGFTAEQRFFMSWATVWRTLYRDEALKNQIKTDPHSPGMNRA</sequence>
<proteinExistence type="inferred from homology"/>
<evidence type="ECO:0000259" key="2">
    <source>
        <dbReference type="Pfam" id="PF01431"/>
    </source>
</evidence>